<dbReference type="PANTHER" id="PTHR30543:SF21">
    <property type="entry name" value="NAD(P)H-DEPENDENT FMN REDUCTASE LOT6"/>
    <property type="match status" value="1"/>
</dbReference>
<evidence type="ECO:0000313" key="2">
    <source>
        <dbReference type="EMBL" id="MBC5994578.1"/>
    </source>
</evidence>
<comment type="caution">
    <text evidence="2">The sequence shown here is derived from an EMBL/GenBank/DDBJ whole genome shotgun (WGS) entry which is preliminary data.</text>
</comment>
<dbReference type="Gene3D" id="3.40.50.360">
    <property type="match status" value="1"/>
</dbReference>
<proteinExistence type="predicted"/>
<dbReference type="InterPro" id="IPR005025">
    <property type="entry name" value="FMN_Rdtase-like_dom"/>
</dbReference>
<dbReference type="GO" id="GO:0005829">
    <property type="term" value="C:cytosol"/>
    <property type="evidence" value="ECO:0007669"/>
    <property type="project" value="TreeGrafter"/>
</dbReference>
<protein>
    <submittedName>
        <fullName evidence="2">NAD(P)H-dependent oxidoreductase</fullName>
    </submittedName>
</protein>
<dbReference type="GO" id="GO:0016491">
    <property type="term" value="F:oxidoreductase activity"/>
    <property type="evidence" value="ECO:0007669"/>
    <property type="project" value="InterPro"/>
</dbReference>
<keyword evidence="3" id="KW-1185">Reference proteome</keyword>
<evidence type="ECO:0000313" key="3">
    <source>
        <dbReference type="Proteomes" id="UP000603640"/>
    </source>
</evidence>
<dbReference type="InterPro" id="IPR050712">
    <property type="entry name" value="NAD(P)H-dep_reductase"/>
</dbReference>
<dbReference type="AlphaFoldDB" id="A0A923N9A7"/>
<dbReference type="GO" id="GO:0010181">
    <property type="term" value="F:FMN binding"/>
    <property type="evidence" value="ECO:0007669"/>
    <property type="project" value="TreeGrafter"/>
</dbReference>
<dbReference type="Pfam" id="PF03358">
    <property type="entry name" value="FMN_red"/>
    <property type="match status" value="1"/>
</dbReference>
<reference evidence="2" key="1">
    <citation type="submission" date="2020-08" db="EMBL/GenBank/DDBJ databases">
        <title>Pontibacter sp. SD6 16S ribosomal RNA gene Genome sequencing and assembly.</title>
        <authorList>
            <person name="Kang M."/>
        </authorList>
    </citation>
    <scope>NUCLEOTIDE SEQUENCE</scope>
    <source>
        <strain evidence="2">SD6</strain>
    </source>
</reference>
<dbReference type="Proteomes" id="UP000603640">
    <property type="component" value="Unassembled WGS sequence"/>
</dbReference>
<feature type="domain" description="NADPH-dependent FMN reductase-like" evidence="1">
    <location>
        <begin position="2"/>
        <end position="138"/>
    </location>
</feature>
<dbReference type="PANTHER" id="PTHR30543">
    <property type="entry name" value="CHROMATE REDUCTASE"/>
    <property type="match status" value="1"/>
</dbReference>
<organism evidence="2 3">
    <name type="scientific">Pontibacter cellulosilyticus</name>
    <dbReference type="NCBI Taxonomy" id="1720253"/>
    <lineage>
        <taxon>Bacteria</taxon>
        <taxon>Pseudomonadati</taxon>
        <taxon>Bacteroidota</taxon>
        <taxon>Cytophagia</taxon>
        <taxon>Cytophagales</taxon>
        <taxon>Hymenobacteraceae</taxon>
        <taxon>Pontibacter</taxon>
    </lineage>
</organism>
<sequence length="174" mass="19213">MITLISGTNRPASNSRAVVNMYAELLDARNVSYQILDLADLPADFTTSALYDNVGKNEAFNKLSSLISGSDKFVFVVPEYNSSFPGVLKAFIDGLAYPNTFKDKKGALIGISSGMQGSGLSLSHLTDILNYLGMYIMPMKPKFAHIEKNFDGTKLTNKLYQELLEQHVDQITKF</sequence>
<gene>
    <name evidence="2" type="ORF">H8S84_17165</name>
</gene>
<dbReference type="RefSeq" id="WP_187068593.1">
    <property type="nucleotide sequence ID" value="NZ_JACRVF010000005.1"/>
</dbReference>
<accession>A0A923N9A7</accession>
<evidence type="ECO:0000259" key="1">
    <source>
        <dbReference type="Pfam" id="PF03358"/>
    </source>
</evidence>
<dbReference type="InterPro" id="IPR029039">
    <property type="entry name" value="Flavoprotein-like_sf"/>
</dbReference>
<dbReference type="SUPFAM" id="SSF52218">
    <property type="entry name" value="Flavoproteins"/>
    <property type="match status" value="1"/>
</dbReference>
<name>A0A923N9A7_9BACT</name>
<dbReference type="EMBL" id="JACRVF010000005">
    <property type="protein sequence ID" value="MBC5994578.1"/>
    <property type="molecule type" value="Genomic_DNA"/>
</dbReference>